<evidence type="ECO:0000259" key="3">
    <source>
        <dbReference type="PROSITE" id="PS51294"/>
    </source>
</evidence>
<dbReference type="InterPro" id="IPR001005">
    <property type="entry name" value="SANT/Myb"/>
</dbReference>
<feature type="domain" description="Myb-like" evidence="2">
    <location>
        <begin position="436"/>
        <end position="491"/>
    </location>
</feature>
<protein>
    <submittedName>
        <fullName evidence="4">Uncharacterized protein</fullName>
    </submittedName>
</protein>
<dbReference type="SUPFAM" id="SSF46689">
    <property type="entry name" value="Homeodomain-like"/>
    <property type="match status" value="1"/>
</dbReference>
<dbReference type="Proteomes" id="UP000825729">
    <property type="component" value="Unassembled WGS sequence"/>
</dbReference>
<dbReference type="InterPro" id="IPR009057">
    <property type="entry name" value="Homeodomain-like_sf"/>
</dbReference>
<dbReference type="Gene3D" id="1.10.10.60">
    <property type="entry name" value="Homeodomain-like"/>
    <property type="match status" value="1"/>
</dbReference>
<dbReference type="PANTHER" id="PTHR46993">
    <property type="entry name" value="MYB TRANSCRIPTION FACTOR"/>
    <property type="match status" value="1"/>
</dbReference>
<feature type="compositionally biased region" description="Basic and acidic residues" evidence="1">
    <location>
        <begin position="340"/>
        <end position="358"/>
    </location>
</feature>
<proteinExistence type="predicted"/>
<dbReference type="PANTHER" id="PTHR46993:SF6">
    <property type="entry name" value="MYB TRANSCRIPTION FACTOR"/>
    <property type="match status" value="1"/>
</dbReference>
<evidence type="ECO:0000256" key="1">
    <source>
        <dbReference type="SAM" id="MobiDB-lite"/>
    </source>
</evidence>
<comment type="caution">
    <text evidence="4">The sequence shown here is derived from an EMBL/GenBank/DDBJ whole genome shotgun (WGS) entry which is preliminary data.</text>
</comment>
<organism evidence="4 5">
    <name type="scientific">Aristolochia fimbriata</name>
    <name type="common">White veined hardy Dutchman's pipe vine</name>
    <dbReference type="NCBI Taxonomy" id="158543"/>
    <lineage>
        <taxon>Eukaryota</taxon>
        <taxon>Viridiplantae</taxon>
        <taxon>Streptophyta</taxon>
        <taxon>Embryophyta</taxon>
        <taxon>Tracheophyta</taxon>
        <taxon>Spermatophyta</taxon>
        <taxon>Magnoliopsida</taxon>
        <taxon>Magnoliidae</taxon>
        <taxon>Piperales</taxon>
        <taxon>Aristolochiaceae</taxon>
        <taxon>Aristolochia</taxon>
    </lineage>
</organism>
<dbReference type="InterPro" id="IPR017930">
    <property type="entry name" value="Myb_dom"/>
</dbReference>
<evidence type="ECO:0000313" key="4">
    <source>
        <dbReference type="EMBL" id="KAG9440198.1"/>
    </source>
</evidence>
<feature type="region of interest" description="Disordered" evidence="1">
    <location>
        <begin position="327"/>
        <end position="419"/>
    </location>
</feature>
<gene>
    <name evidence="4" type="ORF">H6P81_020363</name>
</gene>
<evidence type="ECO:0000259" key="2">
    <source>
        <dbReference type="PROSITE" id="PS50090"/>
    </source>
</evidence>
<dbReference type="SMART" id="SM00717">
    <property type="entry name" value="SANT"/>
    <property type="match status" value="1"/>
</dbReference>
<sequence length="492" mass="55696">MDEQKTAWFLDFLIRQPLDDWVIHRLVSILPVADGNIRLKKSLILWGIHSDILKDSISEKMLESLEAYERLVHQEGGRALHSMKRAYHAVALECCVRFLREEYGSFKEFACAVDGIWKGRVSALEMLDGCNLITDQLRKSKKEMVAALRNYGVRNRLLGKDARKEAMDSIKDFWEESMKEMGPPYLESLARQLCGKRKDLKQIQNEHSHDDLEEMGGGNVLSMKHDGMSEDTDRKLSSFSADLDGGNVPPGEAEAPITDVNCTVARGCANQDSHAEGATDTNGINSNHDPLSTKEVRKLQGALITSYKNLKSIVTDPLPEALKAAEKLQDNSTNGQADAMTHDENQSQSRVDRHDAHISKTLGEISASKENDKNDNGKSRPDFMARNQTARTYEWNDDESGDSLSDNSSHSKGVRLPSPSVRVVAPLNVQDTKKFARRRKARRWSTLEEETLRSAVLKYGRGNWKLILQHYRTVFEDRTEIDLKDKWRNMVR</sequence>
<name>A0AAV7DUC3_ARIFI</name>
<dbReference type="AlphaFoldDB" id="A0AAV7DUC3"/>
<reference evidence="4 5" key="1">
    <citation type="submission" date="2021-07" db="EMBL/GenBank/DDBJ databases">
        <title>The Aristolochia fimbriata genome: insights into angiosperm evolution, floral development and chemical biosynthesis.</title>
        <authorList>
            <person name="Jiao Y."/>
        </authorList>
    </citation>
    <scope>NUCLEOTIDE SEQUENCE [LARGE SCALE GENOMIC DNA]</scope>
    <source>
        <strain evidence="4">IBCAS-2021</strain>
        <tissue evidence="4">Leaf</tissue>
    </source>
</reference>
<evidence type="ECO:0000313" key="5">
    <source>
        <dbReference type="Proteomes" id="UP000825729"/>
    </source>
</evidence>
<dbReference type="CDD" id="cd11660">
    <property type="entry name" value="SANT_TRF"/>
    <property type="match status" value="1"/>
</dbReference>
<dbReference type="PROSITE" id="PS51294">
    <property type="entry name" value="HTH_MYB"/>
    <property type="match status" value="1"/>
</dbReference>
<feature type="compositionally biased region" description="Basic and acidic residues" evidence="1">
    <location>
        <begin position="367"/>
        <end position="383"/>
    </location>
</feature>
<feature type="domain" description="HTH myb-type" evidence="3">
    <location>
        <begin position="436"/>
        <end position="492"/>
    </location>
</feature>
<accession>A0AAV7DUC3</accession>
<dbReference type="PROSITE" id="PS50090">
    <property type="entry name" value="MYB_LIKE"/>
    <property type="match status" value="1"/>
</dbReference>
<feature type="compositionally biased region" description="Low complexity" evidence="1">
    <location>
        <begin position="402"/>
        <end position="411"/>
    </location>
</feature>
<keyword evidence="5" id="KW-1185">Reference proteome</keyword>
<dbReference type="Pfam" id="PF00249">
    <property type="entry name" value="Myb_DNA-binding"/>
    <property type="match status" value="1"/>
</dbReference>
<dbReference type="EMBL" id="JAINDJ010000008">
    <property type="protein sequence ID" value="KAG9440198.1"/>
    <property type="molecule type" value="Genomic_DNA"/>
</dbReference>